<proteinExistence type="predicted"/>
<evidence type="ECO:0000313" key="4">
    <source>
        <dbReference type="Proteomes" id="UP000326789"/>
    </source>
</evidence>
<sequence>MLLEEVVEIIELTDSDHLVQAMDLFNEHGFVHAEQLPFMKVVFETAPEHLTKKLSQVGFKGKVEIVKAEGASDYIVFDAERAESEGAVNWSKSA</sequence>
<reference evidence="1 4" key="2">
    <citation type="submission" date="2019-09" db="EMBL/GenBank/DDBJ databases">
        <title>Whole genome sequence of Vibrio fortis.</title>
        <authorList>
            <person name="Das S.K."/>
        </authorList>
    </citation>
    <scope>NUCLEOTIDE SEQUENCE [LARGE SCALE GENOMIC DNA]</scope>
    <source>
        <strain evidence="1 4">AN60</strain>
    </source>
</reference>
<accession>A0A066UQL9</accession>
<dbReference type="AlphaFoldDB" id="A0A066UQL9"/>
<evidence type="ECO:0000313" key="1">
    <source>
        <dbReference type="EMBL" id="KAB0291971.1"/>
    </source>
</evidence>
<dbReference type="RefSeq" id="WP_032550326.1">
    <property type="nucleotide sequence ID" value="NZ_BTGL01000008.1"/>
</dbReference>
<gene>
    <name evidence="1" type="ORF">F2P58_02230</name>
    <name evidence="2" type="ORF">VFDL14_14485</name>
</gene>
<organism evidence="2 3">
    <name type="scientific">Vibrio fortis</name>
    <dbReference type="NCBI Taxonomy" id="212667"/>
    <lineage>
        <taxon>Bacteria</taxon>
        <taxon>Pseudomonadati</taxon>
        <taxon>Pseudomonadota</taxon>
        <taxon>Gammaproteobacteria</taxon>
        <taxon>Vibrionales</taxon>
        <taxon>Vibrionaceae</taxon>
        <taxon>Vibrio</taxon>
    </lineage>
</organism>
<dbReference type="Proteomes" id="UP000027219">
    <property type="component" value="Unassembled WGS sequence"/>
</dbReference>
<evidence type="ECO:0000313" key="2">
    <source>
        <dbReference type="EMBL" id="KDN29385.1"/>
    </source>
</evidence>
<dbReference type="EMBL" id="JFFR01000009">
    <property type="protein sequence ID" value="KDN29385.1"/>
    <property type="molecule type" value="Genomic_DNA"/>
</dbReference>
<dbReference type="EMBL" id="VWSE01000002">
    <property type="protein sequence ID" value="KAB0291971.1"/>
    <property type="molecule type" value="Genomic_DNA"/>
</dbReference>
<dbReference type="Proteomes" id="UP000326789">
    <property type="component" value="Unassembled WGS sequence"/>
</dbReference>
<protein>
    <submittedName>
        <fullName evidence="2">Uncharacterized protein</fullName>
    </submittedName>
</protein>
<reference evidence="2 3" key="1">
    <citation type="submission" date="2014-02" db="EMBL/GenBank/DDBJ databases">
        <title>Vibrio fortis Dalian14 Genome Sequencing.</title>
        <authorList>
            <person name="Wang Y."/>
            <person name="Song L."/>
            <person name="Liu G."/>
            <person name="Ding J."/>
        </authorList>
    </citation>
    <scope>NUCLEOTIDE SEQUENCE [LARGE SCALE GENOMIC DNA]</scope>
    <source>
        <strain evidence="2 3">Dalian14</strain>
    </source>
</reference>
<keyword evidence="3" id="KW-1185">Reference proteome</keyword>
<name>A0A066UQL9_9VIBR</name>
<comment type="caution">
    <text evidence="2">The sequence shown here is derived from an EMBL/GenBank/DDBJ whole genome shotgun (WGS) entry which is preliminary data.</text>
</comment>
<evidence type="ECO:0000313" key="3">
    <source>
        <dbReference type="Proteomes" id="UP000027219"/>
    </source>
</evidence>
<dbReference type="OrthoDB" id="5902762at2"/>